<dbReference type="AlphaFoldDB" id="A7EWJ4"/>
<dbReference type="GeneID" id="5485439"/>
<name>A7EWJ4_SCLS1</name>
<evidence type="ECO:0000313" key="1">
    <source>
        <dbReference type="EMBL" id="EDN93836.1"/>
    </source>
</evidence>
<dbReference type="Proteomes" id="UP000001312">
    <property type="component" value="Unassembled WGS sequence"/>
</dbReference>
<dbReference type="EMBL" id="CH476634">
    <property type="protein sequence ID" value="EDN93836.1"/>
    <property type="molecule type" value="Genomic_DNA"/>
</dbReference>
<dbReference type="InParanoid" id="A7EWJ4"/>
<organism evidence="1 2">
    <name type="scientific">Sclerotinia sclerotiorum (strain ATCC 18683 / 1980 / Ss-1)</name>
    <name type="common">White mold</name>
    <name type="synonym">Whetzelinia sclerotiorum</name>
    <dbReference type="NCBI Taxonomy" id="665079"/>
    <lineage>
        <taxon>Eukaryota</taxon>
        <taxon>Fungi</taxon>
        <taxon>Dikarya</taxon>
        <taxon>Ascomycota</taxon>
        <taxon>Pezizomycotina</taxon>
        <taxon>Leotiomycetes</taxon>
        <taxon>Helotiales</taxon>
        <taxon>Sclerotiniaceae</taxon>
        <taxon>Sclerotinia</taxon>
    </lineage>
</organism>
<accession>A7EWJ4</accession>
<sequence>MSQSIYQNLSCDKPSIHADSSKPDNQLEIWFSNVGYSIVVVLEYLSPIPFQAGGDKPSVNADLDI</sequence>
<protein>
    <submittedName>
        <fullName evidence="1">Uncharacterized protein</fullName>
    </submittedName>
</protein>
<reference evidence="2" key="1">
    <citation type="journal article" date="2011" name="PLoS Genet.">
        <title>Genomic analysis of the necrotrophic fungal pathogens Sclerotinia sclerotiorum and Botrytis cinerea.</title>
        <authorList>
            <person name="Amselem J."/>
            <person name="Cuomo C.A."/>
            <person name="van Kan J.A."/>
            <person name="Viaud M."/>
            <person name="Benito E.P."/>
            <person name="Couloux A."/>
            <person name="Coutinho P.M."/>
            <person name="de Vries R.P."/>
            <person name="Dyer P.S."/>
            <person name="Fillinger S."/>
            <person name="Fournier E."/>
            <person name="Gout L."/>
            <person name="Hahn M."/>
            <person name="Kohn L."/>
            <person name="Lapalu N."/>
            <person name="Plummer K.M."/>
            <person name="Pradier J.M."/>
            <person name="Quevillon E."/>
            <person name="Sharon A."/>
            <person name="Simon A."/>
            <person name="ten Have A."/>
            <person name="Tudzynski B."/>
            <person name="Tudzynski P."/>
            <person name="Wincker P."/>
            <person name="Andrew M."/>
            <person name="Anthouard V."/>
            <person name="Beever R.E."/>
            <person name="Beffa R."/>
            <person name="Benoit I."/>
            <person name="Bouzid O."/>
            <person name="Brault B."/>
            <person name="Chen Z."/>
            <person name="Choquer M."/>
            <person name="Collemare J."/>
            <person name="Cotton P."/>
            <person name="Danchin E.G."/>
            <person name="Da Silva C."/>
            <person name="Gautier A."/>
            <person name="Giraud C."/>
            <person name="Giraud T."/>
            <person name="Gonzalez C."/>
            <person name="Grossetete S."/>
            <person name="Guldener U."/>
            <person name="Henrissat B."/>
            <person name="Howlett B.J."/>
            <person name="Kodira C."/>
            <person name="Kretschmer M."/>
            <person name="Lappartient A."/>
            <person name="Leroch M."/>
            <person name="Levis C."/>
            <person name="Mauceli E."/>
            <person name="Neuveglise C."/>
            <person name="Oeser B."/>
            <person name="Pearson M."/>
            <person name="Poulain J."/>
            <person name="Poussereau N."/>
            <person name="Quesneville H."/>
            <person name="Rascle C."/>
            <person name="Schumacher J."/>
            <person name="Segurens B."/>
            <person name="Sexton A."/>
            <person name="Silva E."/>
            <person name="Sirven C."/>
            <person name="Soanes D.M."/>
            <person name="Talbot N.J."/>
            <person name="Templeton M."/>
            <person name="Yandava C."/>
            <person name="Yarden O."/>
            <person name="Zeng Q."/>
            <person name="Rollins J.A."/>
            <person name="Lebrun M.H."/>
            <person name="Dickman M."/>
        </authorList>
    </citation>
    <scope>NUCLEOTIDE SEQUENCE [LARGE SCALE GENOMIC DNA]</scope>
    <source>
        <strain evidence="2">ATCC 18683 / 1980 / Ss-1</strain>
    </source>
</reference>
<dbReference type="KEGG" id="ssl:SS1G_09703"/>
<gene>
    <name evidence="1" type="ORF">SS1G_09703</name>
</gene>
<dbReference type="RefSeq" id="XP_001589070.1">
    <property type="nucleotide sequence ID" value="XM_001589020.1"/>
</dbReference>
<keyword evidence="2" id="KW-1185">Reference proteome</keyword>
<evidence type="ECO:0000313" key="2">
    <source>
        <dbReference type="Proteomes" id="UP000001312"/>
    </source>
</evidence>
<proteinExistence type="predicted"/>